<evidence type="ECO:0000313" key="3">
    <source>
        <dbReference type="Proteomes" id="UP000676649"/>
    </source>
</evidence>
<dbReference type="Gene3D" id="3.40.50.300">
    <property type="entry name" value="P-loop containing nucleotide triphosphate hydrolases"/>
    <property type="match status" value="2"/>
</dbReference>
<dbReference type="PANTHER" id="PTHR32182">
    <property type="entry name" value="DNA REPLICATION AND REPAIR PROTEIN RECF"/>
    <property type="match status" value="1"/>
</dbReference>
<dbReference type="KEGG" id="mpad:KEF85_10515"/>
<dbReference type="AlphaFoldDB" id="A0A975ML38"/>
<dbReference type="InterPro" id="IPR027417">
    <property type="entry name" value="P-loop_NTPase"/>
</dbReference>
<dbReference type="SUPFAM" id="SSF52540">
    <property type="entry name" value="P-loop containing nucleoside triphosphate hydrolases"/>
    <property type="match status" value="1"/>
</dbReference>
<dbReference type="NCBIfam" id="NF045780">
    <property type="entry name" value="TrlF_fam_ATP"/>
    <property type="match status" value="1"/>
</dbReference>
<keyword evidence="1" id="KW-0175">Coiled coil</keyword>
<name>A0A975ML38_9GAMM</name>
<dbReference type="Proteomes" id="UP000676649">
    <property type="component" value="Chromosome"/>
</dbReference>
<reference evidence="2" key="1">
    <citation type="submission" date="2021-04" db="EMBL/GenBank/DDBJ databases">
        <title>Draft genome sequence data of methanotrophic Methylovulum sp. strain S1L and Methylomonas sp. strain S2AM isolated from boreal lake water columns.</title>
        <authorList>
            <person name="Rissanen A.J."/>
            <person name="Mangayil R."/>
            <person name="Svenning M.M."/>
            <person name="Khanongnuch R."/>
        </authorList>
    </citation>
    <scope>NUCLEOTIDE SEQUENCE</scope>
    <source>
        <strain evidence="2">S2AM</strain>
    </source>
</reference>
<dbReference type="InterPro" id="IPR054787">
    <property type="entry name" value="TrlF_ATPase"/>
</dbReference>
<dbReference type="InterPro" id="IPR016195">
    <property type="entry name" value="Pol/histidinol_Pase-like"/>
</dbReference>
<gene>
    <name evidence="2" type="ORF">KEF85_10515</name>
</gene>
<protein>
    <submittedName>
        <fullName evidence="2">Histidinol-phosphatase</fullName>
    </submittedName>
</protein>
<dbReference type="GO" id="GO:0000731">
    <property type="term" value="P:DNA synthesis involved in DNA repair"/>
    <property type="evidence" value="ECO:0007669"/>
    <property type="project" value="TreeGrafter"/>
</dbReference>
<proteinExistence type="predicted"/>
<keyword evidence="3" id="KW-1185">Reference proteome</keyword>
<organism evidence="2 3">
    <name type="scientific">Methylomonas paludis</name>
    <dbReference type="NCBI Taxonomy" id="1173101"/>
    <lineage>
        <taxon>Bacteria</taxon>
        <taxon>Pseudomonadati</taxon>
        <taxon>Pseudomonadota</taxon>
        <taxon>Gammaproteobacteria</taxon>
        <taxon>Methylococcales</taxon>
        <taxon>Methylococcaceae</taxon>
        <taxon>Methylomonas</taxon>
    </lineage>
</organism>
<feature type="coiled-coil region" evidence="1">
    <location>
        <begin position="550"/>
        <end position="632"/>
    </location>
</feature>
<dbReference type="Gene3D" id="3.20.20.140">
    <property type="entry name" value="Metal-dependent hydrolases"/>
    <property type="match status" value="1"/>
</dbReference>
<evidence type="ECO:0000313" key="2">
    <source>
        <dbReference type="EMBL" id="QWF69802.1"/>
    </source>
</evidence>
<accession>A0A975ML38</accession>
<dbReference type="RefSeq" id="WP_215580283.1">
    <property type="nucleotide sequence ID" value="NZ_CP073754.1"/>
</dbReference>
<evidence type="ECO:0000256" key="1">
    <source>
        <dbReference type="SAM" id="Coils"/>
    </source>
</evidence>
<dbReference type="PANTHER" id="PTHR32182:SF22">
    <property type="entry name" value="ATP-DEPENDENT ENDONUCLEASE, OLD FAMILY-RELATED"/>
    <property type="match status" value="1"/>
</dbReference>
<sequence length="877" mass="99890">MTDEFFLYGSRWLKADFHLHTHADKEFRYQGADNDYLKAYVGALVEADIGLGVITNHNKFDLQEFKSLRKAARKAGIGLLPGIELSIKDGQAGVHTLVVFSSDWIDNLQQGNYIQSFLSVTFAGQANFEQENARSNHDIVETIRELDKFHKEYFLIFAHVEAPNGLWGSLLPGRIKELFANETVSRRVLGFQKVRTHNERQKIKQELGCDYPAEVEGCDAKQFSDMSARKDACYLKLGAFNFEAVKFALIDHVNRVRKEKPSYSHSYISKIYFEGVGALGGTEVCLSPELNTLIGIRGSGKSSVLEGIRYALNIPFGDKASDIEYKEGLVKHLLRSGGKITIDAVDRRGQPYQIRRILNERPDVYVNGQLQPGVSIRETVLHKPIYFGQKDLSSTGAGFEKDLIEKLVGESLAPIRQKIEAGKLSVLDAIAHIKRLKRASEQKQEWAQKKQDAEFKLRFYQQHGVEEKLQKQIDFDRDERKAGQVIQETQNYLEQLVGFIASNEDELKNQLSYKSANNQAFFDDFFATFKQVLQGLETIKHVSAQGKPLLTELRQKLAQFNQKKQALKEEFAEIERKLAGELQQAGAQAISPQEFKQLKTLLDQADQMLAVLDKSEKQYADLKKMLEIELSKLNELWLEEYRVIEKVLASINRNDSPLRIVPQFKANKDAMLKHMQDLFRGSRIREATLQGMIDQYSDFGAMWRDYDSVDAAIALINSAETFWRYFEDNIEALLTWQVPNTFTIEFHGKALAHHSLGQRASALMLFVLSQRDNDVVIIDQPEDDLDNQTIYDDVIKLVRTLKPETQFIFATHNANIPVLGDAEQVIACQYIDERISTVSGSIDCVEIQKNIVGIMEGGAEAFERRKQVYEAWKPKNY</sequence>
<dbReference type="EMBL" id="CP073754">
    <property type="protein sequence ID" value="QWF69802.1"/>
    <property type="molecule type" value="Genomic_DNA"/>
</dbReference>
<dbReference type="GO" id="GO:0006302">
    <property type="term" value="P:double-strand break repair"/>
    <property type="evidence" value="ECO:0007669"/>
    <property type="project" value="TreeGrafter"/>
</dbReference>
<dbReference type="SUPFAM" id="SSF89550">
    <property type="entry name" value="PHP domain-like"/>
    <property type="match status" value="1"/>
</dbReference>